<evidence type="ECO:0000313" key="2">
    <source>
        <dbReference type="EMBL" id="PDH40513.1"/>
    </source>
</evidence>
<feature type="region of interest" description="Disordered" evidence="1">
    <location>
        <begin position="1"/>
        <end position="56"/>
    </location>
</feature>
<dbReference type="EMBL" id="NTKD01000011">
    <property type="protein sequence ID" value="PDH40513.1"/>
    <property type="molecule type" value="Genomic_DNA"/>
</dbReference>
<reference evidence="2 3" key="1">
    <citation type="submission" date="2017-08" db="EMBL/GenBank/DDBJ databases">
        <title>Fine stratification of microbial communities through a metagenomic profile of the photic zone.</title>
        <authorList>
            <person name="Haro-Moreno J.M."/>
            <person name="Lopez-Perez M."/>
            <person name="De La Torre J."/>
            <person name="Picazo A."/>
            <person name="Camacho A."/>
            <person name="Rodriguez-Valera F."/>
        </authorList>
    </citation>
    <scope>NUCLEOTIDE SEQUENCE [LARGE SCALE GENOMIC DNA]</scope>
    <source>
        <strain evidence="2">MED-G24</strain>
    </source>
</reference>
<dbReference type="AlphaFoldDB" id="A0A2A5WW74"/>
<accession>A0A2A5WW74</accession>
<sequence>MPASAETLHPGAMPTVDTLPRPGGRPVVHDEAREMPDNTNRDSPVTAAPSDRRPLADRMKECLAVPTEKSSECYAEKLMEELDVGFEPPMRRWNRDEAWGLITHDEATEWVHLAVLALYVD</sequence>
<name>A0A2A5WW74_9GAMM</name>
<evidence type="ECO:0000313" key="3">
    <source>
        <dbReference type="Proteomes" id="UP000219327"/>
    </source>
</evidence>
<dbReference type="Proteomes" id="UP000219327">
    <property type="component" value="Unassembled WGS sequence"/>
</dbReference>
<comment type="caution">
    <text evidence="2">The sequence shown here is derived from an EMBL/GenBank/DDBJ whole genome shotgun (WGS) entry which is preliminary data.</text>
</comment>
<gene>
    <name evidence="2" type="ORF">CNE99_03455</name>
</gene>
<evidence type="ECO:0000256" key="1">
    <source>
        <dbReference type="SAM" id="MobiDB-lite"/>
    </source>
</evidence>
<protein>
    <submittedName>
        <fullName evidence="2">Uncharacterized protein</fullName>
    </submittedName>
</protein>
<feature type="compositionally biased region" description="Basic and acidic residues" evidence="1">
    <location>
        <begin position="27"/>
        <end position="40"/>
    </location>
</feature>
<proteinExistence type="predicted"/>
<organism evidence="2 3">
    <name type="scientific">OM182 bacterium MED-G24</name>
    <dbReference type="NCBI Taxonomy" id="1986255"/>
    <lineage>
        <taxon>Bacteria</taxon>
        <taxon>Pseudomonadati</taxon>
        <taxon>Pseudomonadota</taxon>
        <taxon>Gammaproteobacteria</taxon>
        <taxon>OMG group</taxon>
        <taxon>OM182 clade</taxon>
    </lineage>
</organism>